<dbReference type="GO" id="GO:0017070">
    <property type="term" value="F:U6 snRNA binding"/>
    <property type="evidence" value="ECO:0007669"/>
    <property type="project" value="TreeGrafter"/>
</dbReference>
<dbReference type="CDD" id="cd00009">
    <property type="entry name" value="AAA"/>
    <property type="match status" value="1"/>
</dbReference>
<feature type="repeat" description="WD" evidence="3">
    <location>
        <begin position="1893"/>
        <end position="1934"/>
    </location>
</feature>
<dbReference type="InterPro" id="IPR035994">
    <property type="entry name" value="Nucleoside_phosphorylase_sf"/>
</dbReference>
<feature type="repeat" description="WD" evidence="3">
    <location>
        <begin position="1599"/>
        <end position="1640"/>
    </location>
</feature>
<dbReference type="Pfam" id="PF00805">
    <property type="entry name" value="Pentapeptide"/>
    <property type="match status" value="2"/>
</dbReference>
<dbReference type="Gene3D" id="2.130.10.10">
    <property type="entry name" value="YVTN repeat-like/Quinoprotein amine dehydrogenase"/>
    <property type="match status" value="7"/>
</dbReference>
<dbReference type="PROSITE" id="PS50837">
    <property type="entry name" value="NACHT"/>
    <property type="match status" value="1"/>
</dbReference>
<dbReference type="InterPro" id="IPR036322">
    <property type="entry name" value="WD40_repeat_dom_sf"/>
</dbReference>
<feature type="repeat" description="WD" evidence="3">
    <location>
        <begin position="1557"/>
        <end position="1598"/>
    </location>
</feature>
<dbReference type="PANTHER" id="PTHR19846:SF0">
    <property type="entry name" value="PRE-MRNA PROCESSING FACTOR 4"/>
    <property type="match status" value="1"/>
</dbReference>
<evidence type="ECO:0000256" key="4">
    <source>
        <dbReference type="SAM" id="MobiDB-lite"/>
    </source>
</evidence>
<feature type="region of interest" description="Disordered" evidence="4">
    <location>
        <begin position="707"/>
        <end position="735"/>
    </location>
</feature>
<dbReference type="GO" id="GO:0000398">
    <property type="term" value="P:mRNA splicing, via spliceosome"/>
    <property type="evidence" value="ECO:0007669"/>
    <property type="project" value="TreeGrafter"/>
</dbReference>
<dbReference type="InterPro" id="IPR054571">
    <property type="entry name" value="NA-iREase3_dom"/>
</dbReference>
<proteinExistence type="predicted"/>
<accession>A0A4P2QV23</accession>
<dbReference type="PANTHER" id="PTHR19846">
    <property type="entry name" value="WD40 REPEAT PROTEIN"/>
    <property type="match status" value="1"/>
</dbReference>
<dbReference type="EMBL" id="CP012672">
    <property type="protein sequence ID" value="AUX34264.1"/>
    <property type="molecule type" value="Genomic_DNA"/>
</dbReference>
<dbReference type="Gene3D" id="3.40.50.300">
    <property type="entry name" value="P-loop containing nucleotide triphosphate hydrolases"/>
    <property type="match status" value="1"/>
</dbReference>
<feature type="repeat" description="WD" evidence="3">
    <location>
        <begin position="1440"/>
        <end position="1472"/>
    </location>
</feature>
<dbReference type="PROSITE" id="PS00678">
    <property type="entry name" value="WD_REPEATS_1"/>
    <property type="match status" value="10"/>
</dbReference>
<dbReference type="GO" id="GO:0030621">
    <property type="term" value="F:U4 snRNA binding"/>
    <property type="evidence" value="ECO:0007669"/>
    <property type="project" value="TreeGrafter"/>
</dbReference>
<evidence type="ECO:0000259" key="5">
    <source>
        <dbReference type="PROSITE" id="PS50837"/>
    </source>
</evidence>
<dbReference type="InterPro" id="IPR001646">
    <property type="entry name" value="5peptide_repeat"/>
</dbReference>
<feature type="repeat" description="WD" evidence="3">
    <location>
        <begin position="1683"/>
        <end position="1724"/>
    </location>
</feature>
<reference evidence="6 7" key="1">
    <citation type="submission" date="2015-09" db="EMBL/GenBank/DDBJ databases">
        <title>Sorangium comparison.</title>
        <authorList>
            <person name="Zaburannyi N."/>
            <person name="Bunk B."/>
            <person name="Overmann J."/>
            <person name="Mueller R."/>
        </authorList>
    </citation>
    <scope>NUCLEOTIDE SEQUENCE [LARGE SCALE GENOMIC DNA]</scope>
    <source>
        <strain evidence="6 7">So ce836</strain>
    </source>
</reference>
<feature type="repeat" description="WD" evidence="3">
    <location>
        <begin position="1725"/>
        <end position="1766"/>
    </location>
</feature>
<protein>
    <recommendedName>
        <fullName evidence="5">NACHT domain-containing protein</fullName>
    </recommendedName>
</protein>
<dbReference type="PROSITE" id="PS50082">
    <property type="entry name" value="WD_REPEATS_2"/>
    <property type="match status" value="14"/>
</dbReference>
<feature type="repeat" description="WD" evidence="3">
    <location>
        <begin position="1473"/>
        <end position="1514"/>
    </location>
</feature>
<dbReference type="Gene3D" id="3.40.50.1580">
    <property type="entry name" value="Nucleoside phosphorylase domain"/>
    <property type="match status" value="1"/>
</dbReference>
<dbReference type="InterPro" id="IPR007111">
    <property type="entry name" value="NACHT_NTPase"/>
</dbReference>
<dbReference type="CDD" id="cd00200">
    <property type="entry name" value="WD40"/>
    <property type="match status" value="3"/>
</dbReference>
<feature type="repeat" description="WD" evidence="3">
    <location>
        <begin position="1641"/>
        <end position="1682"/>
    </location>
</feature>
<dbReference type="Gene3D" id="1.25.40.10">
    <property type="entry name" value="Tetratricopeptide repeat domain"/>
    <property type="match status" value="1"/>
</dbReference>
<organism evidence="6 7">
    <name type="scientific">Sorangium cellulosum</name>
    <name type="common">Polyangium cellulosum</name>
    <dbReference type="NCBI Taxonomy" id="56"/>
    <lineage>
        <taxon>Bacteria</taxon>
        <taxon>Pseudomonadati</taxon>
        <taxon>Myxococcota</taxon>
        <taxon>Polyangia</taxon>
        <taxon>Polyangiales</taxon>
        <taxon>Polyangiaceae</taxon>
        <taxon>Sorangium</taxon>
    </lineage>
</organism>
<dbReference type="InterPro" id="IPR001680">
    <property type="entry name" value="WD40_rpt"/>
</dbReference>
<feature type="repeat" description="WD" evidence="3">
    <location>
        <begin position="1977"/>
        <end position="2018"/>
    </location>
</feature>
<dbReference type="Pfam" id="PF22739">
    <property type="entry name" value="NA-iREase3"/>
    <property type="match status" value="1"/>
</dbReference>
<dbReference type="InterPro" id="IPR020472">
    <property type="entry name" value="WD40_PAC1"/>
</dbReference>
<feature type="domain" description="NACHT" evidence="5">
    <location>
        <begin position="909"/>
        <end position="994"/>
    </location>
</feature>
<dbReference type="SUPFAM" id="SSF52540">
    <property type="entry name" value="P-loop containing nucleoside triphosphate hydrolases"/>
    <property type="match status" value="1"/>
</dbReference>
<sequence>MSASTPPLPASMAPFLGSFRAVLRVLQRTPGFVLLPVEMPGPDVARALGDFLTREGRRALVIEPRRDEATWKDLVSALYKAEPEPRGVVVLVGSDLPPAAAREGLRLLNQHQRHDTLSSRLGCPLLWCGPPAFLALCREEAPDFWAIRTPEIRLADEPSPGAPEPRALEIAAHRPGAAACSLRAAPQGATDPPAELLLRQATAERRRGHAVAAAATLGALLARPGAAPPLRLRAQLEMAGLLEDGGDLAAAEASYREALALSRQVEDREAEARALIGAFGIAARTGRAAEAEAPLAEARAIAERLGDRALEASAVAAQALAATGRHDAQKGRERISEAKALYAEGPRKDAASGGSPRAERDVGPVDVLVVTAQKDELDAVLAEGAAGDGDAGDRGWRELRDLGGLRYYRRTLPSARGGLLVVAAAWIGEAGQRTAAIRGQHLLAELDPACLAMCGACAGDPRKVSPGDVIVADQLYSFDHGKRAAPPGGEAELFHDLCTFNLQAAWKMDAAYLARELDLSALSRARPPSRAAARRWLLHALYAHETEGGPTPVAHPDRRRACPGWTARLKEALEDGLVSMKGGALALTEAGREKVLEERLLYPDALPPDPPLRVHVGAIASFSAALDDPDIWDRLQRVVPGTLGLLAGGAALGDLAARFQRRSILMRAVADPADRDGDDGLRAFACRASAAALLAFLQQHLAPEPRLERASAPDLREPAEDGERPQGERERVFDDRRDSFLDRVERVALLRDPGATVARHRAPPPFAGALEVAVPDGRRVDVRVIGVLDRSITEELVTRYVTEVEHRFRQQDPYLRSTLVHTDPPAPPDLARSAARRGVVLKSFSEVQGLIDFGRYLAWQTERVEADPSYPPWLYVEQPAVVSLGDREKSATESALEALWKLLDAPHRRFALVLGDFGAGKTFLLRELARRMARDRHPLVPVLIELGRIEKQRSLDSLLAQHFALANEPVDLRAFRYMLAEGRIALLFDGFDELALRLTYDRALEHFDTVVQAAEGIAKVVVTSRTQHFLTDPPIKRELARRAEQLQGYRLVQLQGFGEKQIRRFLGNLSPEPAEAEARYRLLHEVKDLLGLSENPRMLGFIAKIEPDKLRQAKARTGTITAAKLYEVLVEQWLDHEHARANPPGAPRGIPREALRAAMTALARLLWERSARSVGLGELPESLIRGAQPADAPPLERGIVEHLLGSGSLLVRDAEGSFSFVHRSALEWLVAEAAAREVKEAGDSAALGADEMSELMVDFFVSLAGRGAAAAWAQRILRGAAEGNAKDNALRVARWLAKDDRDQDDDLDVAGVNLAGQDLSGCNLACADLRKADLTQANLWSATLVEARLAGASLGAAQLSRADLTGADLAGADLRGADLSFARLVGADLRGADLTGAQLRGAKLVGARGVPAAPLSADGAALPRPREADPMWAPVSPCNAVAWSRLGDLLAAGHEDGSVRLWDAVTGQAIRAMHGHLGAAMSVAFSPDGLLLASGASDNTVRLWEVRTGRAVRAFEGHTLGVRSVAFSPDGQTLASGSSDKTVRLWETGTGRVLRTFKGHTLGVRSVAFSPDGQTLASGSSDKTVRLWRVRSGHALRTFEGHTDWILAVAWSPDGQALASGSSDRTARLWDAGGGRALRTFVGHTDWVFGVAWSADGRTLASGSLDRTVRLWEVGTGRAIRRLEGHTKGVCSVAFGPSGQTLASGSRDKTVRLWEVARGHALRRFEGHADWVLGVACSPDGQALASGSDDKTVRLWEIGSGRAIRTFKGHTLGVRSVAFGPDGATLASGSDDKTVRLWEVARGRLLRSFEGHAQAIRSVAFSPDGEMLASGSDDRTVRLWDVVSGGAVRTLEGHAHRVCSVAWSPAGLTLASGSDDRTLRLWEVGRSRAIRAFEGHTDGIRGVAFSPDGVLLASGSDDRTVRLWDVGSGRALGCLEGHTRGVRGVAFNPASQMLASGSSDKTVRLWDVKRGRVLRTLEGHKASVQGIAFSPDGALLASASADGTLRLWDVGTGGCLAILLPCPEGWAAFSPDGRYKLGGDIGGSFWHVIGLCRFEPGELDPYLPSPLRIPGEEPLVAHPRPAALPANGAGR</sequence>
<feature type="repeat" description="WD" evidence="3">
    <location>
        <begin position="1515"/>
        <end position="1556"/>
    </location>
</feature>
<dbReference type="Pfam" id="PF00400">
    <property type="entry name" value="WD40"/>
    <property type="match status" value="14"/>
</dbReference>
<dbReference type="FunFam" id="2.130.10.10:FF:000228">
    <property type="entry name" value="COMPASS-like H3K4 histone methylase component WDR5A"/>
    <property type="match status" value="1"/>
</dbReference>
<feature type="region of interest" description="Disordered" evidence="4">
    <location>
        <begin position="339"/>
        <end position="360"/>
    </location>
</feature>
<feature type="repeat" description="WD" evidence="3">
    <location>
        <begin position="1809"/>
        <end position="1850"/>
    </location>
</feature>
<evidence type="ECO:0000313" key="7">
    <source>
        <dbReference type="Proteomes" id="UP000295497"/>
    </source>
</evidence>
<evidence type="ECO:0000313" key="6">
    <source>
        <dbReference type="EMBL" id="AUX34264.1"/>
    </source>
</evidence>
<feature type="repeat" description="WD" evidence="3">
    <location>
        <begin position="1935"/>
        <end position="1976"/>
    </location>
</feature>
<dbReference type="GO" id="GO:0009116">
    <property type="term" value="P:nucleoside metabolic process"/>
    <property type="evidence" value="ECO:0007669"/>
    <property type="project" value="InterPro"/>
</dbReference>
<evidence type="ECO:0000256" key="2">
    <source>
        <dbReference type="ARBA" id="ARBA00022737"/>
    </source>
</evidence>
<feature type="repeat" description="WD" evidence="3">
    <location>
        <begin position="1851"/>
        <end position="1892"/>
    </location>
</feature>
<gene>
    <name evidence="6" type="ORF">SOCE836_064350</name>
</gene>
<feature type="repeat" description="WD" evidence="3">
    <location>
        <begin position="1767"/>
        <end position="1808"/>
    </location>
</feature>
<dbReference type="PRINTS" id="PR00320">
    <property type="entry name" value="GPROTEINBRPT"/>
</dbReference>
<dbReference type="SMART" id="SM00320">
    <property type="entry name" value="WD40"/>
    <property type="match status" value="14"/>
</dbReference>
<dbReference type="SUPFAM" id="SSF141571">
    <property type="entry name" value="Pentapeptide repeat-like"/>
    <property type="match status" value="1"/>
</dbReference>
<evidence type="ECO:0000256" key="1">
    <source>
        <dbReference type="ARBA" id="ARBA00022574"/>
    </source>
</evidence>
<dbReference type="Pfam" id="PF05729">
    <property type="entry name" value="NACHT"/>
    <property type="match status" value="1"/>
</dbReference>
<dbReference type="SUPFAM" id="SSF53167">
    <property type="entry name" value="Purine and uridine phosphorylases"/>
    <property type="match status" value="1"/>
</dbReference>
<dbReference type="GO" id="GO:0003824">
    <property type="term" value="F:catalytic activity"/>
    <property type="evidence" value="ECO:0007669"/>
    <property type="project" value="InterPro"/>
</dbReference>
<dbReference type="SUPFAM" id="SSF50978">
    <property type="entry name" value="WD40 repeat-like"/>
    <property type="match status" value="3"/>
</dbReference>
<dbReference type="InterPro" id="IPR015943">
    <property type="entry name" value="WD40/YVTN_repeat-like_dom_sf"/>
</dbReference>
<dbReference type="InterPro" id="IPR011990">
    <property type="entry name" value="TPR-like_helical_dom_sf"/>
</dbReference>
<keyword evidence="1 3" id="KW-0853">WD repeat</keyword>
<dbReference type="PROSITE" id="PS50294">
    <property type="entry name" value="WD_REPEATS_REGION"/>
    <property type="match status" value="13"/>
</dbReference>
<dbReference type="InterPro" id="IPR027417">
    <property type="entry name" value="P-loop_NTPase"/>
</dbReference>
<evidence type="ECO:0000256" key="3">
    <source>
        <dbReference type="PROSITE-ProRule" id="PRU00221"/>
    </source>
</evidence>
<dbReference type="Proteomes" id="UP000295497">
    <property type="component" value="Chromosome"/>
</dbReference>
<dbReference type="RefSeq" id="WP_129577502.1">
    <property type="nucleotide sequence ID" value="NZ_CP012672.1"/>
</dbReference>
<dbReference type="Gene3D" id="2.160.20.80">
    <property type="entry name" value="E3 ubiquitin-protein ligase SopA"/>
    <property type="match status" value="1"/>
</dbReference>
<dbReference type="InterPro" id="IPR019775">
    <property type="entry name" value="WD40_repeat_CS"/>
</dbReference>
<keyword evidence="2" id="KW-0677">Repeat</keyword>
<name>A0A4P2QV23_SORCE</name>